<sequence>MSIFGKKVSCEVLFTPFSSKIRKTPQPDRSQKEISRQLKEALESVIIIDKYPKAQIDVYISVIEIGGSLLSTCLTAAGLALCHASIDVYDLVVGADLIWKEGIAFVSPTLHEEECLKVMRLEGKIGEGSLSLGMMPQFAKSQIVLMVQEGDLLVDNLTEGISLAINSCQRIYKLAKQTLLNHVETAIEEEKDS</sequence>
<evidence type="ECO:0000256" key="3">
    <source>
        <dbReference type="ARBA" id="ARBA00006678"/>
    </source>
</evidence>
<dbReference type="InterPro" id="IPR050080">
    <property type="entry name" value="RNase_PH"/>
</dbReference>
<dbReference type="Proteomes" id="UP000326759">
    <property type="component" value="Unassembled WGS sequence"/>
</dbReference>
<evidence type="ECO:0000256" key="4">
    <source>
        <dbReference type="ARBA" id="ARBA00022490"/>
    </source>
</evidence>
<dbReference type="SUPFAM" id="SSF55666">
    <property type="entry name" value="Ribonuclease PH domain 2-like"/>
    <property type="match status" value="1"/>
</dbReference>
<comment type="caution">
    <text evidence="10">The sequence shown here is derived from an EMBL/GenBank/DDBJ whole genome shotgun (WGS) entry which is preliminary data.</text>
</comment>
<dbReference type="OrthoDB" id="2504340at2759"/>
<keyword evidence="4" id="KW-0963">Cytoplasm</keyword>
<evidence type="ECO:0000256" key="1">
    <source>
        <dbReference type="ARBA" id="ARBA00004123"/>
    </source>
</evidence>
<dbReference type="PANTHER" id="PTHR11953:SF2">
    <property type="entry name" value="EXOSOME COMPLEX COMPONENT MTR3"/>
    <property type="match status" value="1"/>
</dbReference>
<keyword evidence="5" id="KW-0698">rRNA processing</keyword>
<evidence type="ECO:0000256" key="6">
    <source>
        <dbReference type="ARBA" id="ARBA00022835"/>
    </source>
</evidence>
<evidence type="ECO:0000256" key="5">
    <source>
        <dbReference type="ARBA" id="ARBA00022552"/>
    </source>
</evidence>
<dbReference type="Gene3D" id="3.30.230.70">
    <property type="entry name" value="GHMP Kinase, N-terminal domain"/>
    <property type="match status" value="1"/>
</dbReference>
<dbReference type="Pfam" id="PF01138">
    <property type="entry name" value="RNase_PH"/>
    <property type="match status" value="1"/>
</dbReference>
<evidence type="ECO:0000259" key="9">
    <source>
        <dbReference type="Pfam" id="PF01138"/>
    </source>
</evidence>
<evidence type="ECO:0000256" key="7">
    <source>
        <dbReference type="ARBA" id="ARBA00022884"/>
    </source>
</evidence>
<dbReference type="InterPro" id="IPR027408">
    <property type="entry name" value="PNPase/RNase_PH_dom_sf"/>
</dbReference>
<dbReference type="InterPro" id="IPR020568">
    <property type="entry name" value="Ribosomal_Su5_D2-typ_SF"/>
</dbReference>
<accession>A0A5N5SSZ3</accession>
<dbReference type="GO" id="GO:0071028">
    <property type="term" value="P:nuclear mRNA surveillance"/>
    <property type="evidence" value="ECO:0007669"/>
    <property type="project" value="TreeGrafter"/>
</dbReference>
<organism evidence="10 11">
    <name type="scientific">Armadillidium nasatum</name>
    <dbReference type="NCBI Taxonomy" id="96803"/>
    <lineage>
        <taxon>Eukaryota</taxon>
        <taxon>Metazoa</taxon>
        <taxon>Ecdysozoa</taxon>
        <taxon>Arthropoda</taxon>
        <taxon>Crustacea</taxon>
        <taxon>Multicrustacea</taxon>
        <taxon>Malacostraca</taxon>
        <taxon>Eumalacostraca</taxon>
        <taxon>Peracarida</taxon>
        <taxon>Isopoda</taxon>
        <taxon>Oniscidea</taxon>
        <taxon>Crinocheta</taxon>
        <taxon>Armadillidiidae</taxon>
        <taxon>Armadillidium</taxon>
    </lineage>
</organism>
<keyword evidence="8" id="KW-0539">Nucleus</keyword>
<dbReference type="EMBL" id="SEYY01020661">
    <property type="protein sequence ID" value="KAB7497127.1"/>
    <property type="molecule type" value="Genomic_DNA"/>
</dbReference>
<dbReference type="PANTHER" id="PTHR11953">
    <property type="entry name" value="EXOSOME COMPLEX COMPONENT"/>
    <property type="match status" value="1"/>
</dbReference>
<dbReference type="GO" id="GO:0000177">
    <property type="term" value="C:cytoplasmic exosome (RNase complex)"/>
    <property type="evidence" value="ECO:0007669"/>
    <property type="project" value="TreeGrafter"/>
</dbReference>
<gene>
    <name evidence="10" type="primary">rrp41</name>
    <name evidence="10" type="ORF">Anas_12144</name>
</gene>
<dbReference type="GO" id="GO:0006364">
    <property type="term" value="P:rRNA processing"/>
    <property type="evidence" value="ECO:0007669"/>
    <property type="project" value="UniProtKB-KW"/>
</dbReference>
<protein>
    <submittedName>
        <fullName evidence="10">Exosome complex component Rrp41</fullName>
    </submittedName>
</protein>
<dbReference type="GO" id="GO:0016075">
    <property type="term" value="P:rRNA catabolic process"/>
    <property type="evidence" value="ECO:0007669"/>
    <property type="project" value="TreeGrafter"/>
</dbReference>
<dbReference type="InterPro" id="IPR001247">
    <property type="entry name" value="ExoRNase_PH_dom1"/>
</dbReference>
<evidence type="ECO:0000256" key="2">
    <source>
        <dbReference type="ARBA" id="ARBA00004496"/>
    </source>
</evidence>
<name>A0A5N5SSZ3_9CRUS</name>
<evidence type="ECO:0000313" key="10">
    <source>
        <dbReference type="EMBL" id="KAB7497127.1"/>
    </source>
</evidence>
<dbReference type="InterPro" id="IPR036345">
    <property type="entry name" value="ExoRNase_PH_dom2_sf"/>
</dbReference>
<dbReference type="GO" id="GO:0000176">
    <property type="term" value="C:nuclear exosome (RNase complex)"/>
    <property type="evidence" value="ECO:0007669"/>
    <property type="project" value="TreeGrafter"/>
</dbReference>
<keyword evidence="11" id="KW-1185">Reference proteome</keyword>
<dbReference type="GO" id="GO:0034475">
    <property type="term" value="P:U4 snRNA 3'-end processing"/>
    <property type="evidence" value="ECO:0007669"/>
    <property type="project" value="TreeGrafter"/>
</dbReference>
<dbReference type="SUPFAM" id="SSF54211">
    <property type="entry name" value="Ribosomal protein S5 domain 2-like"/>
    <property type="match status" value="1"/>
</dbReference>
<dbReference type="AlphaFoldDB" id="A0A5N5SSZ3"/>
<keyword evidence="7" id="KW-0694">RNA-binding</keyword>
<evidence type="ECO:0000313" key="11">
    <source>
        <dbReference type="Proteomes" id="UP000326759"/>
    </source>
</evidence>
<proteinExistence type="inferred from homology"/>
<dbReference type="GO" id="GO:0071051">
    <property type="term" value="P:poly(A)-dependent snoRNA 3'-end processing"/>
    <property type="evidence" value="ECO:0007669"/>
    <property type="project" value="TreeGrafter"/>
</dbReference>
<dbReference type="GO" id="GO:0005730">
    <property type="term" value="C:nucleolus"/>
    <property type="evidence" value="ECO:0007669"/>
    <property type="project" value="TreeGrafter"/>
</dbReference>
<evidence type="ECO:0000256" key="8">
    <source>
        <dbReference type="ARBA" id="ARBA00023242"/>
    </source>
</evidence>
<comment type="subcellular location">
    <subcellularLocation>
        <location evidence="2">Cytoplasm</location>
    </subcellularLocation>
    <subcellularLocation>
        <location evidence="1">Nucleus</location>
    </subcellularLocation>
</comment>
<reference evidence="10 11" key="1">
    <citation type="journal article" date="2019" name="PLoS Biol.">
        <title>Sex chromosomes control vertical transmission of feminizing Wolbachia symbionts in an isopod.</title>
        <authorList>
            <person name="Becking T."/>
            <person name="Chebbi M.A."/>
            <person name="Giraud I."/>
            <person name="Moumen B."/>
            <person name="Laverre T."/>
            <person name="Caubet Y."/>
            <person name="Peccoud J."/>
            <person name="Gilbert C."/>
            <person name="Cordaux R."/>
        </authorList>
    </citation>
    <scope>NUCLEOTIDE SEQUENCE [LARGE SCALE GENOMIC DNA]</scope>
    <source>
        <strain evidence="10">ANa2</strain>
        <tissue evidence="10">Whole body excluding digestive tract and cuticle</tissue>
    </source>
</reference>
<comment type="similarity">
    <text evidence="3">Belongs to the RNase PH family.</text>
</comment>
<keyword evidence="6" id="KW-0271">Exosome</keyword>
<dbReference type="GO" id="GO:0003723">
    <property type="term" value="F:RNA binding"/>
    <property type="evidence" value="ECO:0007669"/>
    <property type="project" value="UniProtKB-KW"/>
</dbReference>
<feature type="domain" description="Exoribonuclease phosphorolytic" evidence="9">
    <location>
        <begin position="6"/>
        <end position="86"/>
    </location>
</feature>